<dbReference type="Proteomes" id="UP000788153">
    <property type="component" value="Unassembled WGS sequence"/>
</dbReference>
<feature type="transmembrane region" description="Helical" evidence="6">
    <location>
        <begin position="81"/>
        <end position="103"/>
    </location>
</feature>
<organism evidence="8 9">
    <name type="scientific">Sphingomonas japonica</name>
    <dbReference type="NCBI Taxonomy" id="511662"/>
    <lineage>
        <taxon>Bacteria</taxon>
        <taxon>Pseudomonadati</taxon>
        <taxon>Pseudomonadota</taxon>
        <taxon>Alphaproteobacteria</taxon>
        <taxon>Sphingomonadales</taxon>
        <taxon>Sphingomonadaceae</taxon>
        <taxon>Sphingomonas</taxon>
    </lineage>
</organism>
<evidence type="ECO:0000259" key="7">
    <source>
        <dbReference type="Pfam" id="PF04932"/>
    </source>
</evidence>
<evidence type="ECO:0000256" key="4">
    <source>
        <dbReference type="ARBA" id="ARBA00023136"/>
    </source>
</evidence>
<feature type="transmembrane region" description="Helical" evidence="6">
    <location>
        <begin position="29"/>
        <end position="48"/>
    </location>
</feature>
<gene>
    <name evidence="8" type="ORF">FHT01_002698</name>
</gene>
<accession>A0ABX0U3J7</accession>
<feature type="transmembrane region" description="Helical" evidence="6">
    <location>
        <begin position="55"/>
        <end position="75"/>
    </location>
</feature>
<evidence type="ECO:0000313" key="8">
    <source>
        <dbReference type="EMBL" id="NIJ25156.1"/>
    </source>
</evidence>
<evidence type="ECO:0000256" key="5">
    <source>
        <dbReference type="SAM" id="MobiDB-lite"/>
    </source>
</evidence>
<feature type="region of interest" description="Disordered" evidence="5">
    <location>
        <begin position="415"/>
        <end position="450"/>
    </location>
</feature>
<dbReference type="EMBL" id="JAASQP010000001">
    <property type="protein sequence ID" value="NIJ25156.1"/>
    <property type="molecule type" value="Genomic_DNA"/>
</dbReference>
<reference evidence="8 9" key="1">
    <citation type="submission" date="2020-03" db="EMBL/GenBank/DDBJ databases">
        <title>Genomic Encyclopedia of Type Strains, Phase IV (KMG-IV): sequencing the most valuable type-strain genomes for metagenomic binning, comparative biology and taxonomic classification.</title>
        <authorList>
            <person name="Goeker M."/>
        </authorList>
    </citation>
    <scope>NUCLEOTIDE SEQUENCE [LARGE SCALE GENOMIC DNA]</scope>
    <source>
        <strain evidence="8 9">DSM 22753</strain>
    </source>
</reference>
<feature type="domain" description="O-antigen ligase-related" evidence="7">
    <location>
        <begin position="212"/>
        <end position="350"/>
    </location>
</feature>
<dbReference type="InterPro" id="IPR007016">
    <property type="entry name" value="O-antigen_ligase-rel_domated"/>
</dbReference>
<dbReference type="Pfam" id="PF04932">
    <property type="entry name" value="Wzy_C"/>
    <property type="match status" value="1"/>
</dbReference>
<evidence type="ECO:0000313" key="9">
    <source>
        <dbReference type="Proteomes" id="UP000788153"/>
    </source>
</evidence>
<name>A0ABX0U3J7_9SPHN</name>
<evidence type="ECO:0000256" key="3">
    <source>
        <dbReference type="ARBA" id="ARBA00022989"/>
    </source>
</evidence>
<sequence length="450" mass="48660">MLTILGFTGVVFLSMIATAWTIGVPVRSLAAAGLMIVLAILCPVEAAIAVRRLKWFMRTALVVTAIGMLASALSGDGVWEIIQAAVEISVQALVLMVLTAIVAEICGSRAVFMAFVMVIGVSAVVAVAQFVGVDGAWGLRGAIASLQGDALVLPNDGLDGSGIRAVGLSYSKTILGAQICLALAAYYLMFVTPQPDRRSLRLTLSQPRVAIGLVLLCIVAFASGNRSPILGGAIFFLLIVSQSKPRLFTITLVGIATVALLAEPVLSLLRASGSRIFETSDNSSLIRGTLTHYGLMLFLDNPLGYGLSFDPTLHAAEFVARLHNDPNKYAIFRYPLHNYLFSIINIYGVLILGVAFWVWDLIRRNLSVFIIFTPYVIHIMFHNSGPFYQNEIFFWLVAGALPKLVDECRREARRALQGPSRSGEPNRGPVDDRDQRASGLNWGRAAPTRV</sequence>
<evidence type="ECO:0000256" key="1">
    <source>
        <dbReference type="ARBA" id="ARBA00004141"/>
    </source>
</evidence>
<dbReference type="RefSeq" id="WP_140047612.1">
    <property type="nucleotide sequence ID" value="NZ_BAAAEV010000001.1"/>
</dbReference>
<comment type="caution">
    <text evidence="8">The sequence shown here is derived from an EMBL/GenBank/DDBJ whole genome shotgun (WGS) entry which is preliminary data.</text>
</comment>
<feature type="transmembrane region" description="Helical" evidence="6">
    <location>
        <begin position="174"/>
        <end position="192"/>
    </location>
</feature>
<feature type="transmembrane region" description="Helical" evidence="6">
    <location>
        <begin position="213"/>
        <end position="241"/>
    </location>
</feature>
<evidence type="ECO:0000256" key="2">
    <source>
        <dbReference type="ARBA" id="ARBA00022692"/>
    </source>
</evidence>
<evidence type="ECO:0000256" key="6">
    <source>
        <dbReference type="SAM" id="Phobius"/>
    </source>
</evidence>
<protein>
    <recommendedName>
        <fullName evidence="7">O-antigen ligase-related domain-containing protein</fullName>
    </recommendedName>
</protein>
<comment type="subcellular location">
    <subcellularLocation>
        <location evidence="1">Membrane</location>
        <topology evidence="1">Multi-pass membrane protein</topology>
    </subcellularLocation>
</comment>
<keyword evidence="3 6" id="KW-1133">Transmembrane helix</keyword>
<keyword evidence="9" id="KW-1185">Reference proteome</keyword>
<feature type="transmembrane region" description="Helical" evidence="6">
    <location>
        <begin position="339"/>
        <end position="359"/>
    </location>
</feature>
<proteinExistence type="predicted"/>
<keyword evidence="2 6" id="KW-0812">Transmembrane</keyword>
<feature type="transmembrane region" description="Helical" evidence="6">
    <location>
        <begin position="247"/>
        <end position="269"/>
    </location>
</feature>
<feature type="transmembrane region" description="Helical" evidence="6">
    <location>
        <begin position="110"/>
        <end position="131"/>
    </location>
</feature>
<keyword evidence="4 6" id="KW-0472">Membrane</keyword>